<proteinExistence type="inferred from homology"/>
<comment type="similarity">
    <text evidence="1">Belongs to the glycosyltransferase 2 family.</text>
</comment>
<evidence type="ECO:0000256" key="3">
    <source>
        <dbReference type="ARBA" id="ARBA00022679"/>
    </source>
</evidence>
<organism evidence="5 6">
    <name type="scientific">Metallosphaera yellowstonensis MK1</name>
    <dbReference type="NCBI Taxonomy" id="671065"/>
    <lineage>
        <taxon>Archaea</taxon>
        <taxon>Thermoproteota</taxon>
        <taxon>Thermoprotei</taxon>
        <taxon>Sulfolobales</taxon>
        <taxon>Sulfolobaceae</taxon>
        <taxon>Metallosphaera</taxon>
    </lineage>
</organism>
<dbReference type="RefSeq" id="WP_009069381.1">
    <property type="nucleotide sequence ID" value="NZ_JH597755.1"/>
</dbReference>
<dbReference type="InterPro" id="IPR029044">
    <property type="entry name" value="Nucleotide-diphossugar_trans"/>
</dbReference>
<dbReference type="Gene3D" id="3.90.550.10">
    <property type="entry name" value="Spore Coat Polysaccharide Biosynthesis Protein SpsA, Chain A"/>
    <property type="match status" value="1"/>
</dbReference>
<keyword evidence="3 5" id="KW-0808">Transferase</keyword>
<evidence type="ECO:0000259" key="4">
    <source>
        <dbReference type="Pfam" id="PF00535"/>
    </source>
</evidence>
<feature type="domain" description="Glycosyltransferase 2-like" evidence="4">
    <location>
        <begin position="16"/>
        <end position="147"/>
    </location>
</feature>
<dbReference type="EMBL" id="JH597755">
    <property type="protein sequence ID" value="EHP71263.1"/>
    <property type="molecule type" value="Genomic_DNA"/>
</dbReference>
<dbReference type="PANTHER" id="PTHR43179">
    <property type="entry name" value="RHAMNOSYLTRANSFERASE WBBL"/>
    <property type="match status" value="1"/>
</dbReference>
<evidence type="ECO:0000256" key="1">
    <source>
        <dbReference type="ARBA" id="ARBA00006739"/>
    </source>
</evidence>
<evidence type="ECO:0000313" key="5">
    <source>
        <dbReference type="EMBL" id="EHP71263.1"/>
    </source>
</evidence>
<dbReference type="Pfam" id="PF00535">
    <property type="entry name" value="Glycos_transf_2"/>
    <property type="match status" value="1"/>
</dbReference>
<dbReference type="PANTHER" id="PTHR43179:SF12">
    <property type="entry name" value="GALACTOFURANOSYLTRANSFERASE GLFT2"/>
    <property type="match status" value="1"/>
</dbReference>
<dbReference type="eggNOG" id="arCOG01383">
    <property type="taxonomic scope" value="Archaea"/>
</dbReference>
<dbReference type="Proteomes" id="UP000003980">
    <property type="component" value="Unassembled WGS sequence"/>
</dbReference>
<dbReference type="InterPro" id="IPR001173">
    <property type="entry name" value="Glyco_trans_2-like"/>
</dbReference>
<reference evidence="5 6" key="1">
    <citation type="submission" date="2012-01" db="EMBL/GenBank/DDBJ databases">
        <title>Improved High-Quality Draft sequence of Metallosphaera yellowstonensis MK1.</title>
        <authorList>
            <consortium name="US DOE Joint Genome Institute"/>
            <person name="Lucas S."/>
            <person name="Han J."/>
            <person name="Cheng J.-F."/>
            <person name="Goodwin L."/>
            <person name="Pitluck S."/>
            <person name="Peters L."/>
            <person name="Teshima H."/>
            <person name="Detter J.C."/>
            <person name="Han C."/>
            <person name="Tapia R."/>
            <person name="Land M."/>
            <person name="Hauser L."/>
            <person name="Kyrpides N."/>
            <person name="Kozubal M."/>
            <person name="Macur R.E."/>
            <person name="Jay Z."/>
            <person name="Inskeep W."/>
            <person name="Woyke T."/>
        </authorList>
    </citation>
    <scope>NUCLEOTIDE SEQUENCE [LARGE SCALE GENOMIC DNA]</scope>
    <source>
        <strain evidence="5 6">MK1</strain>
    </source>
</reference>
<evidence type="ECO:0000313" key="6">
    <source>
        <dbReference type="Proteomes" id="UP000003980"/>
    </source>
</evidence>
<name>H2C0K1_9CREN</name>
<accession>H2C0K1</accession>
<evidence type="ECO:0000256" key="2">
    <source>
        <dbReference type="ARBA" id="ARBA00022676"/>
    </source>
</evidence>
<dbReference type="AlphaFoldDB" id="H2C0K1"/>
<dbReference type="STRING" id="671065.MetMK1DRAFT_00000720"/>
<dbReference type="HOGENOM" id="CLU_023845_4_1_2"/>
<dbReference type="GO" id="GO:0016757">
    <property type="term" value="F:glycosyltransferase activity"/>
    <property type="evidence" value="ECO:0007669"/>
    <property type="project" value="UniProtKB-KW"/>
</dbReference>
<dbReference type="OrthoDB" id="31358at2157"/>
<protein>
    <submittedName>
        <fullName evidence="5">Putative glycosyltransferase</fullName>
    </submittedName>
</protein>
<keyword evidence="6" id="KW-1185">Reference proteome</keyword>
<keyword evidence="2" id="KW-0328">Glycosyltransferase</keyword>
<dbReference type="SUPFAM" id="SSF53448">
    <property type="entry name" value="Nucleotide-diphospho-sugar transferases"/>
    <property type="match status" value="1"/>
</dbReference>
<sequence length="354" mass="41269">MFIESKYTDSMYPKVTVIVVYYNSTKRRDLIKENILSIKDMDYSNKEVIMVDNGSQDDTYNLIRTETEGLGFKVIKSEENTYWAGGNNLAFRNSPPDTKYYLLVNPDVMVQSDAVKNLVEMMENEPRLGACQGRIIRGWPKGFLDVGRYIGEDGQLYYPNYVRGIDINREYLITYPAGALAILRAEFPKRRGFIFHEIGMMGFDDSVLGIELYMNGYIVKYYPFMTGYHEVSAFTPREVKESYSSVMRFLFLMSINTRYSRYVREYYLSNYIRENIRKNILMNRGANPDRFSRAYSKAKEIHSRLKIHLDLYKAPHLKIPLSAFLLDLFSAELRRRIYNTSKFSLVIPPGLEGV</sequence>
<gene>
    <name evidence="5" type="ORF">MetMK1DRAFT_00000720</name>
</gene>